<keyword evidence="1" id="KW-1133">Transmembrane helix</keyword>
<comment type="caution">
    <text evidence="3">The sequence shown here is derived from an EMBL/GenBank/DDBJ whole genome shotgun (WGS) entry which is preliminary data.</text>
</comment>
<feature type="transmembrane region" description="Helical" evidence="1">
    <location>
        <begin position="57"/>
        <end position="75"/>
    </location>
</feature>
<evidence type="ECO:0000313" key="4">
    <source>
        <dbReference type="Proteomes" id="UP000022447"/>
    </source>
</evidence>
<feature type="transmembrane region" description="Helical" evidence="1">
    <location>
        <begin position="340"/>
        <end position="359"/>
    </location>
</feature>
<feature type="transmembrane region" description="Helical" evidence="1">
    <location>
        <begin position="138"/>
        <end position="158"/>
    </location>
</feature>
<dbReference type="InterPro" id="IPR002656">
    <property type="entry name" value="Acyl_transf_3_dom"/>
</dbReference>
<feature type="transmembrane region" description="Helical" evidence="1">
    <location>
        <begin position="228"/>
        <end position="251"/>
    </location>
</feature>
<dbReference type="AlphaFoldDB" id="X7EAS8"/>
<keyword evidence="1" id="KW-0472">Membrane</keyword>
<organism evidence="3 4">
    <name type="scientific">Roseivivax halodurans JCM 10272</name>
    <dbReference type="NCBI Taxonomy" id="1449350"/>
    <lineage>
        <taxon>Bacteria</taxon>
        <taxon>Pseudomonadati</taxon>
        <taxon>Pseudomonadota</taxon>
        <taxon>Alphaproteobacteria</taxon>
        <taxon>Rhodobacterales</taxon>
        <taxon>Roseobacteraceae</taxon>
        <taxon>Roseivivax</taxon>
    </lineage>
</organism>
<dbReference type="GO" id="GO:0016747">
    <property type="term" value="F:acyltransferase activity, transferring groups other than amino-acyl groups"/>
    <property type="evidence" value="ECO:0007669"/>
    <property type="project" value="InterPro"/>
</dbReference>
<dbReference type="eggNOG" id="COG1835">
    <property type="taxonomic scope" value="Bacteria"/>
</dbReference>
<dbReference type="PANTHER" id="PTHR36927">
    <property type="entry name" value="BLR4337 PROTEIN"/>
    <property type="match status" value="1"/>
</dbReference>
<dbReference type="Pfam" id="PF01757">
    <property type="entry name" value="Acyl_transf_3"/>
    <property type="match status" value="1"/>
</dbReference>
<feature type="transmembrane region" description="Helical" evidence="1">
    <location>
        <begin position="87"/>
        <end position="110"/>
    </location>
</feature>
<keyword evidence="1" id="KW-0812">Transmembrane</keyword>
<protein>
    <recommendedName>
        <fullName evidence="2">Acyltransferase 3 domain-containing protein</fullName>
    </recommendedName>
</protein>
<name>X7EAS8_9RHOB</name>
<dbReference type="InterPro" id="IPR050623">
    <property type="entry name" value="Glucan_succinyl_AcylTrfase"/>
</dbReference>
<gene>
    <name evidence="3" type="ORF">OCH239_12795</name>
</gene>
<reference evidence="3 4" key="1">
    <citation type="submission" date="2014-01" db="EMBL/GenBank/DDBJ databases">
        <title>Roseivivax halodurans JCM 10272 Genome Sequencing.</title>
        <authorList>
            <person name="Lai Q."/>
            <person name="Li G."/>
            <person name="Shao Z."/>
        </authorList>
    </citation>
    <scope>NUCLEOTIDE SEQUENCE [LARGE SCALE GENOMIC DNA]</scope>
    <source>
        <strain evidence="3 4">JCM 10272</strain>
    </source>
</reference>
<proteinExistence type="predicted"/>
<dbReference type="RefSeq" id="WP_051489586.1">
    <property type="nucleotide sequence ID" value="NZ_JALZ01000033.1"/>
</dbReference>
<evidence type="ECO:0000259" key="2">
    <source>
        <dbReference type="Pfam" id="PF01757"/>
    </source>
</evidence>
<dbReference type="OrthoDB" id="9809782at2"/>
<dbReference type="PANTHER" id="PTHR36927:SF3">
    <property type="entry name" value="GLUCANS BIOSYNTHESIS PROTEIN C"/>
    <property type="match status" value="1"/>
</dbReference>
<dbReference type="EMBL" id="JALZ01000033">
    <property type="protein sequence ID" value="ETX13194.1"/>
    <property type="molecule type" value="Genomic_DNA"/>
</dbReference>
<dbReference type="Proteomes" id="UP000022447">
    <property type="component" value="Unassembled WGS sequence"/>
</dbReference>
<feature type="transmembrane region" description="Helical" evidence="1">
    <location>
        <begin position="316"/>
        <end position="334"/>
    </location>
</feature>
<accession>X7EAS8</accession>
<dbReference type="STRING" id="1449350.OCH239_12795"/>
<keyword evidence="4" id="KW-1185">Reference proteome</keyword>
<feature type="transmembrane region" description="Helical" evidence="1">
    <location>
        <begin position="170"/>
        <end position="188"/>
    </location>
</feature>
<sequence>MVRRAELDWLRVLLFALLVPHHVAVGFVDWGVAIYGFVNDRLAGDGITLFIYWSHSWRLPSLFLIAGIGTWFVTSRGVGSRFMGRRLFRLLIPAIFGTMFLNVFGGYAVATATGESATFLAFWWTWLTEPVLRQIQHLWFLFNLAVYTLMCWPIFAFRSQIAARMVRPEFLLSALVLASAVAIVVLKPHAPALAGDNYQFVFYLLFFLGGFLVGAGGARLLDWSGRHAWWLLAAAAAMFAVKVVLLAAALAEDDAVGEALAAGGWVPLGLAPPNAVAFCAVEAATAWLWCCAALGLSVRFLSKPSDLLADLTRGTFPFYVLHFPIVLVGLNIAARVSFPWQVEFILVMVFVYGLTWMLWRVVDNLGLVAVLFGGKPSALSPPYSTNSVQK</sequence>
<evidence type="ECO:0000256" key="1">
    <source>
        <dbReference type="SAM" id="Phobius"/>
    </source>
</evidence>
<feature type="transmembrane region" description="Helical" evidence="1">
    <location>
        <begin position="12"/>
        <end position="37"/>
    </location>
</feature>
<feature type="transmembrane region" description="Helical" evidence="1">
    <location>
        <begin position="200"/>
        <end position="221"/>
    </location>
</feature>
<feature type="domain" description="Acyltransferase 3" evidence="2">
    <location>
        <begin position="5"/>
        <end position="360"/>
    </location>
</feature>
<evidence type="ECO:0000313" key="3">
    <source>
        <dbReference type="EMBL" id="ETX13194.1"/>
    </source>
</evidence>